<dbReference type="EMBL" id="CP036298">
    <property type="protein sequence ID" value="QDV25077.1"/>
    <property type="molecule type" value="Genomic_DNA"/>
</dbReference>
<keyword evidence="2" id="KW-1185">Reference proteome</keyword>
<proteinExistence type="predicted"/>
<reference evidence="1 2" key="1">
    <citation type="submission" date="2019-02" db="EMBL/GenBank/DDBJ databases">
        <title>Deep-cultivation of Planctomycetes and their phenomic and genomic characterization uncovers novel biology.</title>
        <authorList>
            <person name="Wiegand S."/>
            <person name="Jogler M."/>
            <person name="Boedeker C."/>
            <person name="Pinto D."/>
            <person name="Vollmers J."/>
            <person name="Rivas-Marin E."/>
            <person name="Kohn T."/>
            <person name="Peeters S.H."/>
            <person name="Heuer A."/>
            <person name="Rast P."/>
            <person name="Oberbeckmann S."/>
            <person name="Bunk B."/>
            <person name="Jeske O."/>
            <person name="Meyerdierks A."/>
            <person name="Storesund J.E."/>
            <person name="Kallscheuer N."/>
            <person name="Luecker S."/>
            <person name="Lage O.M."/>
            <person name="Pohl T."/>
            <person name="Merkel B.J."/>
            <person name="Hornburger P."/>
            <person name="Mueller R.-W."/>
            <person name="Bruemmer F."/>
            <person name="Labrenz M."/>
            <person name="Spormann A.M."/>
            <person name="Op den Camp H."/>
            <person name="Overmann J."/>
            <person name="Amann R."/>
            <person name="Jetten M.S.M."/>
            <person name="Mascher T."/>
            <person name="Medema M.H."/>
            <person name="Devos D.P."/>
            <person name="Kaster A.-K."/>
            <person name="Ovreas L."/>
            <person name="Rohde M."/>
            <person name="Galperin M.Y."/>
            <person name="Jogler C."/>
        </authorList>
    </citation>
    <scope>NUCLEOTIDE SEQUENCE [LARGE SCALE GENOMIC DNA]</scope>
    <source>
        <strain evidence="1 2">Q31a</strain>
    </source>
</reference>
<dbReference type="Pfam" id="PF07394">
    <property type="entry name" value="DUF1501"/>
    <property type="match status" value="1"/>
</dbReference>
<sequence length="462" mass="50232">MLSPLYAWNRRNFLRIGAAGVAGTTLAGMGAKPLQAAGTSAAGYGQAKSVLIVMLSGGPSQLDMWDPKPNAPAEVRGEFSPIGTKIPGVAVCEHLPKFAQQADRWSLLRTLAHQEHNHLLATHVALTGRPTPLPRGGSDLDRVETRNDFPNFAAALDFVRPRHDGIPTGVSLPNYLIEGPLTWPGQHAGFLGAKFDPWQVQGDPNAPDFRMQALAMREGMNIDRLKSRQSLLEELNHGRAEHKNADTQTLRDQQQIAFKLLTSGKMVQAFDIHRESEETRERYGRNKFGQSLLLSRRMVEAGVPIIQATMGIVQTWDTHVDNWGRLKNTLLPQLDQGLAALMDDLDASGLLEQTLVIVMGEFGRTPKVSTLPGQTIPGRDHWAHAYSGLFAGAGVLGGQVLGETDEQAAFPVTRSWSPADICSTIFNALGVAPDVTIADPLERPHLLQNGALIQELYSGRAG</sequence>
<name>A0A518G908_9BACT</name>
<dbReference type="AlphaFoldDB" id="A0A518G908"/>
<evidence type="ECO:0000313" key="1">
    <source>
        <dbReference type="EMBL" id="QDV25077.1"/>
    </source>
</evidence>
<dbReference type="KEGG" id="ahel:Q31a_33990"/>
<protein>
    <recommendedName>
        <fullName evidence="3">DUF1501 domain-containing protein</fullName>
    </recommendedName>
</protein>
<accession>A0A518G908</accession>
<dbReference type="InterPro" id="IPR017850">
    <property type="entry name" value="Alkaline_phosphatase_core_sf"/>
</dbReference>
<dbReference type="PROSITE" id="PS51318">
    <property type="entry name" value="TAT"/>
    <property type="match status" value="1"/>
</dbReference>
<evidence type="ECO:0008006" key="3">
    <source>
        <dbReference type="Google" id="ProtNLM"/>
    </source>
</evidence>
<dbReference type="InterPro" id="IPR006311">
    <property type="entry name" value="TAT_signal"/>
</dbReference>
<dbReference type="SUPFAM" id="SSF53649">
    <property type="entry name" value="Alkaline phosphatase-like"/>
    <property type="match status" value="1"/>
</dbReference>
<dbReference type="InterPro" id="IPR010869">
    <property type="entry name" value="DUF1501"/>
</dbReference>
<dbReference type="Proteomes" id="UP000318017">
    <property type="component" value="Chromosome"/>
</dbReference>
<evidence type="ECO:0000313" key="2">
    <source>
        <dbReference type="Proteomes" id="UP000318017"/>
    </source>
</evidence>
<dbReference type="RefSeq" id="WP_145079676.1">
    <property type="nucleotide sequence ID" value="NZ_CP036298.1"/>
</dbReference>
<dbReference type="PANTHER" id="PTHR43737:SF1">
    <property type="entry name" value="DUF1501 DOMAIN-CONTAINING PROTEIN"/>
    <property type="match status" value="1"/>
</dbReference>
<organism evidence="1 2">
    <name type="scientific">Aureliella helgolandensis</name>
    <dbReference type="NCBI Taxonomy" id="2527968"/>
    <lineage>
        <taxon>Bacteria</taxon>
        <taxon>Pseudomonadati</taxon>
        <taxon>Planctomycetota</taxon>
        <taxon>Planctomycetia</taxon>
        <taxon>Pirellulales</taxon>
        <taxon>Pirellulaceae</taxon>
        <taxon>Aureliella</taxon>
    </lineage>
</organism>
<dbReference type="OrthoDB" id="127333at2"/>
<gene>
    <name evidence="1" type="ORF">Q31a_33990</name>
</gene>
<dbReference type="PANTHER" id="PTHR43737">
    <property type="entry name" value="BLL7424 PROTEIN"/>
    <property type="match status" value="1"/>
</dbReference>